<feature type="region of interest" description="Disordered" evidence="1">
    <location>
        <begin position="46"/>
        <end position="90"/>
    </location>
</feature>
<gene>
    <name evidence="2" type="ORF">DH2020_040224</name>
</gene>
<feature type="region of interest" description="Disordered" evidence="1">
    <location>
        <begin position="120"/>
        <end position="144"/>
    </location>
</feature>
<dbReference type="PANTHER" id="PTHR33738">
    <property type="entry name" value="EMB|CAB82975.1"/>
    <property type="match status" value="1"/>
</dbReference>
<sequence length="156" mass="16653">MEGGKKSGSSFATDLFGAKDNSSVSAPSSAILGSIFATPARVSVGESLNFSETEKKKKDALTQASNAKAKVSDNNAQCKQGQSWSTTSKDKGLYYQEEKVEPFHYSSSIYYGGQDVYSPPQSAQNSGLTTFSKDVGEDDSGSASRGNWWQGMIFSV</sequence>
<feature type="compositionally biased region" description="Polar residues" evidence="1">
    <location>
        <begin position="62"/>
        <end position="87"/>
    </location>
</feature>
<evidence type="ECO:0000313" key="3">
    <source>
        <dbReference type="Proteomes" id="UP001318860"/>
    </source>
</evidence>
<name>A0ABR0UTU3_REHGL</name>
<keyword evidence="3" id="KW-1185">Reference proteome</keyword>
<evidence type="ECO:0000256" key="1">
    <source>
        <dbReference type="SAM" id="MobiDB-lite"/>
    </source>
</evidence>
<organism evidence="2 3">
    <name type="scientific">Rehmannia glutinosa</name>
    <name type="common">Chinese foxglove</name>
    <dbReference type="NCBI Taxonomy" id="99300"/>
    <lineage>
        <taxon>Eukaryota</taxon>
        <taxon>Viridiplantae</taxon>
        <taxon>Streptophyta</taxon>
        <taxon>Embryophyta</taxon>
        <taxon>Tracheophyta</taxon>
        <taxon>Spermatophyta</taxon>
        <taxon>Magnoliopsida</taxon>
        <taxon>eudicotyledons</taxon>
        <taxon>Gunneridae</taxon>
        <taxon>Pentapetalae</taxon>
        <taxon>asterids</taxon>
        <taxon>lamiids</taxon>
        <taxon>Lamiales</taxon>
        <taxon>Orobanchaceae</taxon>
        <taxon>Rehmannieae</taxon>
        <taxon>Rehmannia</taxon>
    </lineage>
</organism>
<feature type="compositionally biased region" description="Polar residues" evidence="1">
    <location>
        <begin position="120"/>
        <end position="132"/>
    </location>
</feature>
<comment type="caution">
    <text evidence="2">The sequence shown here is derived from an EMBL/GenBank/DDBJ whole genome shotgun (WGS) entry which is preliminary data.</text>
</comment>
<accession>A0ABR0UTU3</accession>
<evidence type="ECO:0000313" key="2">
    <source>
        <dbReference type="EMBL" id="KAK6126110.1"/>
    </source>
</evidence>
<dbReference type="Proteomes" id="UP001318860">
    <property type="component" value="Unassembled WGS sequence"/>
</dbReference>
<reference evidence="2 3" key="1">
    <citation type="journal article" date="2021" name="Comput. Struct. Biotechnol. J.">
        <title>De novo genome assembly of the potent medicinal plant Rehmannia glutinosa using nanopore technology.</title>
        <authorList>
            <person name="Ma L."/>
            <person name="Dong C."/>
            <person name="Song C."/>
            <person name="Wang X."/>
            <person name="Zheng X."/>
            <person name="Niu Y."/>
            <person name="Chen S."/>
            <person name="Feng W."/>
        </authorList>
    </citation>
    <scope>NUCLEOTIDE SEQUENCE [LARGE SCALE GENOMIC DNA]</scope>
    <source>
        <strain evidence="2">DH-2019</strain>
    </source>
</reference>
<proteinExistence type="predicted"/>
<dbReference type="PANTHER" id="PTHR33738:SF1">
    <property type="entry name" value="PLANT_T7H20-70 PROTEIN"/>
    <property type="match status" value="1"/>
</dbReference>
<dbReference type="EMBL" id="JABTTQ020002064">
    <property type="protein sequence ID" value="KAK6126110.1"/>
    <property type="molecule type" value="Genomic_DNA"/>
</dbReference>
<protein>
    <submittedName>
        <fullName evidence="2">Uncharacterized protein</fullName>
    </submittedName>
</protein>